<keyword evidence="4" id="KW-1185">Reference proteome</keyword>
<feature type="transmembrane region" description="Helical" evidence="1">
    <location>
        <begin position="12"/>
        <end position="33"/>
    </location>
</feature>
<name>A0ABU9BQD8_9BURK</name>
<feature type="domain" description="VanZ-like" evidence="2">
    <location>
        <begin position="30"/>
        <end position="136"/>
    </location>
</feature>
<dbReference type="RefSeq" id="WP_341425092.1">
    <property type="nucleotide sequence ID" value="NZ_JBBUTG010000003.1"/>
</dbReference>
<gene>
    <name evidence="3" type="ORF">AACH06_07835</name>
</gene>
<feature type="transmembrane region" description="Helical" evidence="1">
    <location>
        <begin position="61"/>
        <end position="80"/>
    </location>
</feature>
<feature type="transmembrane region" description="Helical" evidence="1">
    <location>
        <begin position="345"/>
        <end position="369"/>
    </location>
</feature>
<feature type="transmembrane region" description="Helical" evidence="1">
    <location>
        <begin position="280"/>
        <end position="301"/>
    </location>
</feature>
<accession>A0ABU9BQD8</accession>
<evidence type="ECO:0000313" key="4">
    <source>
        <dbReference type="Proteomes" id="UP001371218"/>
    </source>
</evidence>
<feature type="transmembrane region" description="Helical" evidence="1">
    <location>
        <begin position="155"/>
        <end position="175"/>
    </location>
</feature>
<feature type="transmembrane region" description="Helical" evidence="1">
    <location>
        <begin position="89"/>
        <end position="111"/>
    </location>
</feature>
<proteinExistence type="predicted"/>
<keyword evidence="1" id="KW-1133">Transmembrane helix</keyword>
<dbReference type="Proteomes" id="UP001371218">
    <property type="component" value="Unassembled WGS sequence"/>
</dbReference>
<organism evidence="3 4">
    <name type="scientific">Ideonella lacteola</name>
    <dbReference type="NCBI Taxonomy" id="2984193"/>
    <lineage>
        <taxon>Bacteria</taxon>
        <taxon>Pseudomonadati</taxon>
        <taxon>Pseudomonadota</taxon>
        <taxon>Betaproteobacteria</taxon>
        <taxon>Burkholderiales</taxon>
        <taxon>Sphaerotilaceae</taxon>
        <taxon>Ideonella</taxon>
    </lineage>
</organism>
<comment type="caution">
    <text evidence="3">The sequence shown here is derived from an EMBL/GenBank/DDBJ whole genome shotgun (WGS) entry which is preliminary data.</text>
</comment>
<evidence type="ECO:0000259" key="2">
    <source>
        <dbReference type="Pfam" id="PF04892"/>
    </source>
</evidence>
<keyword evidence="1" id="KW-0812">Transmembrane</keyword>
<feature type="transmembrane region" description="Helical" evidence="1">
    <location>
        <begin position="252"/>
        <end position="274"/>
    </location>
</feature>
<dbReference type="InterPro" id="IPR006976">
    <property type="entry name" value="VanZ-like"/>
</dbReference>
<dbReference type="EMBL" id="JBBUTG010000003">
    <property type="protein sequence ID" value="MEK8030733.1"/>
    <property type="molecule type" value="Genomic_DNA"/>
</dbReference>
<reference evidence="3 4" key="1">
    <citation type="submission" date="2024-04" db="EMBL/GenBank/DDBJ databases">
        <title>Novel species of the genus Ideonella isolated from streams.</title>
        <authorList>
            <person name="Lu H."/>
        </authorList>
    </citation>
    <scope>NUCLEOTIDE SEQUENCE [LARGE SCALE GENOMIC DNA]</scope>
    <source>
        <strain evidence="3 4">DXS29W</strain>
    </source>
</reference>
<feature type="transmembrane region" description="Helical" evidence="1">
    <location>
        <begin position="227"/>
        <end position="245"/>
    </location>
</feature>
<keyword evidence="1" id="KW-0472">Membrane</keyword>
<protein>
    <submittedName>
        <fullName evidence="3">Teicoplanin resistance protein VanZ</fullName>
    </submittedName>
</protein>
<evidence type="ECO:0000313" key="3">
    <source>
        <dbReference type="EMBL" id="MEK8030733.1"/>
    </source>
</evidence>
<sequence length="379" mass="40764">MQPAAGVRRHHSSALPLAWLAVAVVVYASLYPFSGWRWPGDLSVWELFELPLPPWRYKFDIWANYLGYIPIAGLTHAACVRGGGRSGRCWLFTVVSISLLSFAMELVQQFLPQRFPSRLDWALNTAGAVAGASLSALALWLGWLDRWQQARDRWFIRRSGGALALLAAWPLGLLFPTPMPLGLGPSWARLQDGLMEALVDVRGAEDLVAWLADSPAPAGQLSALPEALGMALGLLAPCLLAFVVTRPGWRRIVMALGAAVLGLATTTLSAALNFGPAHALAWMTPVVLPAGALALLVCAVLTRAPAALAAVLGVAAVSAGMMLVAQAPSDPYFALSLQGWEQGRFIHFHGLAQWVGWLWPVAALLWLAIHLGSRPSRDD</sequence>
<evidence type="ECO:0000256" key="1">
    <source>
        <dbReference type="SAM" id="Phobius"/>
    </source>
</evidence>
<feature type="transmembrane region" description="Helical" evidence="1">
    <location>
        <begin position="306"/>
        <end position="325"/>
    </location>
</feature>
<feature type="transmembrane region" description="Helical" evidence="1">
    <location>
        <begin position="123"/>
        <end position="143"/>
    </location>
</feature>
<dbReference type="Pfam" id="PF04892">
    <property type="entry name" value="VanZ"/>
    <property type="match status" value="1"/>
</dbReference>